<dbReference type="Gene3D" id="1.10.530.10">
    <property type="match status" value="1"/>
</dbReference>
<dbReference type="InterPro" id="IPR002901">
    <property type="entry name" value="MGlyc_endo_b_GlcNAc-like_dom"/>
</dbReference>
<evidence type="ECO:0000313" key="6">
    <source>
        <dbReference type="Proteomes" id="UP000540919"/>
    </source>
</evidence>
<dbReference type="Proteomes" id="UP000540919">
    <property type="component" value="Unassembled WGS sequence"/>
</dbReference>
<evidence type="ECO:0000259" key="4">
    <source>
        <dbReference type="SMART" id="SM00047"/>
    </source>
</evidence>
<dbReference type="EMBL" id="JABVBA010000001">
    <property type="protein sequence ID" value="NVF10595.1"/>
    <property type="molecule type" value="Genomic_DNA"/>
</dbReference>
<keyword evidence="1" id="KW-0378">Hydrolase</keyword>
<dbReference type="Gene3D" id="2.10.270.10">
    <property type="entry name" value="Cholin Binding"/>
    <property type="match status" value="1"/>
</dbReference>
<dbReference type="PRINTS" id="PR01002">
    <property type="entry name" value="FLGFLGJ"/>
</dbReference>
<dbReference type="PANTHER" id="PTHR33308:SF9">
    <property type="entry name" value="PEPTIDOGLYCAN HYDROLASE FLGJ"/>
    <property type="match status" value="1"/>
</dbReference>
<keyword evidence="2" id="KW-0175">Coiled coil</keyword>
<evidence type="ECO:0000256" key="1">
    <source>
        <dbReference type="ARBA" id="ARBA00022801"/>
    </source>
</evidence>
<protein>
    <submittedName>
        <fullName evidence="5">Glucosaminidase domain-containing protein</fullName>
    </submittedName>
</protein>
<feature type="compositionally biased region" description="Basic and acidic residues" evidence="3">
    <location>
        <begin position="134"/>
        <end position="149"/>
    </location>
</feature>
<reference evidence="5 6" key="1">
    <citation type="submission" date="2020-06" db="EMBL/GenBank/DDBJ databases">
        <title>Anaerococcus sp. nov., isolated form swine feces.</title>
        <authorList>
            <person name="Yu S."/>
        </authorList>
    </citation>
    <scope>NUCLEOTIDE SEQUENCE [LARGE SCALE GENOMIC DNA]</scope>
    <source>
        <strain evidence="5 6">AGMB00486</strain>
    </source>
</reference>
<feature type="compositionally biased region" description="Polar residues" evidence="3">
    <location>
        <begin position="150"/>
        <end position="160"/>
    </location>
</feature>
<dbReference type="SMART" id="SM00047">
    <property type="entry name" value="LYZ2"/>
    <property type="match status" value="1"/>
</dbReference>
<dbReference type="Pfam" id="PF01832">
    <property type="entry name" value="Glucosaminidase"/>
    <property type="match status" value="1"/>
</dbReference>
<evidence type="ECO:0000256" key="3">
    <source>
        <dbReference type="SAM" id="MobiDB-lite"/>
    </source>
</evidence>
<proteinExistence type="predicted"/>
<organism evidence="5 6">
    <name type="scientific">Anaerococcus faecalis</name>
    <dbReference type="NCBI Taxonomy" id="2742993"/>
    <lineage>
        <taxon>Bacteria</taxon>
        <taxon>Bacillati</taxon>
        <taxon>Bacillota</taxon>
        <taxon>Tissierellia</taxon>
        <taxon>Tissierellales</taxon>
        <taxon>Peptoniphilaceae</taxon>
        <taxon>Anaerococcus</taxon>
    </lineage>
</organism>
<keyword evidence="6" id="KW-1185">Reference proteome</keyword>
<dbReference type="PANTHER" id="PTHR33308">
    <property type="entry name" value="PEPTIDOGLYCAN HYDROLASE FLGJ"/>
    <property type="match status" value="1"/>
</dbReference>
<gene>
    <name evidence="5" type="ORF">HV819_01000</name>
</gene>
<dbReference type="SUPFAM" id="SSF69360">
    <property type="entry name" value="Cell wall binding repeat"/>
    <property type="match status" value="1"/>
</dbReference>
<comment type="caution">
    <text evidence="5">The sequence shown here is derived from an EMBL/GenBank/DDBJ whole genome shotgun (WGS) entry which is preliminary data.</text>
</comment>
<feature type="region of interest" description="Disordered" evidence="3">
    <location>
        <begin position="134"/>
        <end position="168"/>
    </location>
</feature>
<evidence type="ECO:0000256" key="2">
    <source>
        <dbReference type="SAM" id="Coils"/>
    </source>
</evidence>
<sequence>MIGQAILESANGTSKLATEDYNIFGIKSTDKTEGKSYKTEEFKDGKLIKTTDKFKQYDSFEDAINYYLDLLNRGTYAKHKVAEAKTAKEQLERIKVAGYATDLNYVTKVLNRIKEENLEKFDIGFKENLDDKKAETFKEESERDDKNNKTDQAMDNSKTQADQEEKNLVNKDKLADEINKIKILLKDGSWTKESGQNAEKIIKEVEETLLKENLTSKEYDKLKDELNNIQINILKKANDAEVVTYYMQGNKAYKKYNNNKTELAKNEWLKIGGKDYRANSNGNLMFGVHKIGNYYYNLTENGLAKDYKTFFAHNGYDGAGRLYSFDKSGKGELISNSYIPKKDLDVTIGWM</sequence>
<evidence type="ECO:0000313" key="5">
    <source>
        <dbReference type="EMBL" id="NVF10595.1"/>
    </source>
</evidence>
<accession>A0ABX2N7D7</accession>
<feature type="domain" description="Mannosyl-glycoprotein endo-beta-N-acetylglucosamidase-like" evidence="4">
    <location>
        <begin position="1"/>
        <end position="122"/>
    </location>
</feature>
<dbReference type="InterPro" id="IPR051056">
    <property type="entry name" value="Glycosyl_Hydrolase_73"/>
</dbReference>
<name>A0ABX2N7D7_9FIRM</name>
<feature type="coiled-coil region" evidence="2">
    <location>
        <begin position="212"/>
        <end position="239"/>
    </location>
</feature>
<dbReference type="Gene3D" id="4.10.80.30">
    <property type="entry name" value="DNA polymerase, domain 6"/>
    <property type="match status" value="1"/>
</dbReference>
<dbReference type="RefSeq" id="WP_176269325.1">
    <property type="nucleotide sequence ID" value="NZ_JABVBA010000001.1"/>
</dbReference>